<proteinExistence type="predicted"/>
<sequence>MKVMRIYLNLVIVMLTIGINCLQGSYYSKSLPDSSRPVKRSTALTPNWSRTECIGNIASSFQNGTWIPPEYFALSPTSVSNSNYALTIPGCRALCGKPGHKSWNRDAGVRLLTWLLPIVLMVVNVPLPNVGLARFATIVILLGNPVGFLWGMLLEIEIWAAALRMARKMDVGNRLLMCLGRVIAIHQGTRRDPCILQKPSEVEVRWRKRLKLLPHTETQNIGGPHNIQQRLRSGVETCTSVVEVDKRYVSSRQQFRIDFFLQTLDSELADLQRTDFLRAVFTSTIYILLTMAGFTSKLSDGSPGSGGKIGPAIVLAFILVAVGLSNAVGELHIAACEKVFNRFFARANCYKEELIRNTSQDSHVRLGCLQRQKESTPRYHTMAWSGGMPAYRPCLKAGTCGRFFKLSVLSVAPLGIAFAAAMIIIATPPVYFTCRAKLILGILCLWLFSAIIGCGITWAGFASGKYLFGIHVTKDAMIATINLVFIILASSGWGNTCECWGGATGIVHLNPVKTFDFNNNVLYPSTVGACFVLQILTGVVILISRWPAYRMMRKPGSLSGNIGEEIGS</sequence>
<name>A0A9P4KAB6_9PLEO</name>
<feature type="transmembrane region" description="Helical" evidence="1">
    <location>
        <begin position="521"/>
        <end position="544"/>
    </location>
</feature>
<reference evidence="3" key="1">
    <citation type="journal article" date="2020" name="Stud. Mycol.">
        <title>101 Dothideomycetes genomes: A test case for predicting lifestyles and emergence of pathogens.</title>
        <authorList>
            <person name="Haridas S."/>
            <person name="Albert R."/>
            <person name="Binder M."/>
            <person name="Bloem J."/>
            <person name="LaButti K."/>
            <person name="Salamov A."/>
            <person name="Andreopoulos B."/>
            <person name="Baker S."/>
            <person name="Barry K."/>
            <person name="Bills G."/>
            <person name="Bluhm B."/>
            <person name="Cannon C."/>
            <person name="Castanera R."/>
            <person name="Culley D."/>
            <person name="Daum C."/>
            <person name="Ezra D."/>
            <person name="Gonzalez J."/>
            <person name="Henrissat B."/>
            <person name="Kuo A."/>
            <person name="Liang C."/>
            <person name="Lipzen A."/>
            <person name="Lutzoni F."/>
            <person name="Magnuson J."/>
            <person name="Mondo S."/>
            <person name="Nolan M."/>
            <person name="Ohm R."/>
            <person name="Pangilinan J."/>
            <person name="Park H.-J."/>
            <person name="Ramirez L."/>
            <person name="Alfaro M."/>
            <person name="Sun H."/>
            <person name="Tritt A."/>
            <person name="Yoshinaga Y."/>
            <person name="Zwiers L.-H."/>
            <person name="Turgeon B."/>
            <person name="Goodwin S."/>
            <person name="Spatafora J."/>
            <person name="Crous P."/>
            <person name="Grigoriev I."/>
        </authorList>
    </citation>
    <scope>NUCLEOTIDE SEQUENCE [LARGE SCALE GENOMIC DNA]</scope>
    <source>
        <strain evidence="3">CBS 304.66</strain>
    </source>
</reference>
<feature type="transmembrane region" description="Helical" evidence="1">
    <location>
        <begin position="476"/>
        <end position="494"/>
    </location>
</feature>
<keyword evidence="1" id="KW-0812">Transmembrane</keyword>
<dbReference type="Proteomes" id="UP000800093">
    <property type="component" value="Unassembled WGS sequence"/>
</dbReference>
<organism evidence="2 3">
    <name type="scientific">Lojkania enalia</name>
    <dbReference type="NCBI Taxonomy" id="147567"/>
    <lineage>
        <taxon>Eukaryota</taxon>
        <taxon>Fungi</taxon>
        <taxon>Dikarya</taxon>
        <taxon>Ascomycota</taxon>
        <taxon>Pezizomycotina</taxon>
        <taxon>Dothideomycetes</taxon>
        <taxon>Pleosporomycetidae</taxon>
        <taxon>Pleosporales</taxon>
        <taxon>Pleosporales incertae sedis</taxon>
        <taxon>Lojkania</taxon>
    </lineage>
</organism>
<keyword evidence="3" id="KW-1185">Reference proteome</keyword>
<dbReference type="OrthoDB" id="3010248at2759"/>
<feature type="transmembrane region" description="Helical" evidence="1">
    <location>
        <begin position="406"/>
        <end position="426"/>
    </location>
</feature>
<protein>
    <submittedName>
        <fullName evidence="2">Uncharacterized protein</fullName>
    </submittedName>
</protein>
<dbReference type="AlphaFoldDB" id="A0A9P4KAB6"/>
<feature type="transmembrane region" description="Helical" evidence="1">
    <location>
        <begin position="133"/>
        <end position="159"/>
    </location>
</feature>
<feature type="transmembrane region" description="Helical" evidence="1">
    <location>
        <begin position="107"/>
        <end position="127"/>
    </location>
</feature>
<keyword evidence="1" id="KW-1133">Transmembrane helix</keyword>
<keyword evidence="1" id="KW-0472">Membrane</keyword>
<evidence type="ECO:0000256" key="1">
    <source>
        <dbReference type="SAM" id="Phobius"/>
    </source>
</evidence>
<gene>
    <name evidence="2" type="ORF">CC78DRAFT_568121</name>
</gene>
<evidence type="ECO:0000313" key="2">
    <source>
        <dbReference type="EMBL" id="KAF2264636.1"/>
    </source>
</evidence>
<feature type="transmembrane region" description="Helical" evidence="1">
    <location>
        <begin position="309"/>
        <end position="328"/>
    </location>
</feature>
<comment type="caution">
    <text evidence="2">The sequence shown here is derived from an EMBL/GenBank/DDBJ whole genome shotgun (WGS) entry which is preliminary data.</text>
</comment>
<feature type="transmembrane region" description="Helical" evidence="1">
    <location>
        <begin position="438"/>
        <end position="464"/>
    </location>
</feature>
<evidence type="ECO:0000313" key="3">
    <source>
        <dbReference type="Proteomes" id="UP000800093"/>
    </source>
</evidence>
<dbReference type="EMBL" id="ML986614">
    <property type="protein sequence ID" value="KAF2264636.1"/>
    <property type="molecule type" value="Genomic_DNA"/>
</dbReference>
<accession>A0A9P4KAB6</accession>
<feature type="transmembrane region" description="Helical" evidence="1">
    <location>
        <begin position="276"/>
        <end position="294"/>
    </location>
</feature>